<feature type="compositionally biased region" description="Low complexity" evidence="1">
    <location>
        <begin position="75"/>
        <end position="98"/>
    </location>
</feature>
<evidence type="ECO:0000313" key="2">
    <source>
        <dbReference type="EMBL" id="KAH7137555.1"/>
    </source>
</evidence>
<accession>A0A9P9J0D4</accession>
<feature type="region of interest" description="Disordered" evidence="1">
    <location>
        <begin position="1"/>
        <end position="98"/>
    </location>
</feature>
<reference evidence="2" key="1">
    <citation type="journal article" date="2021" name="Nat. Commun.">
        <title>Genetic determinants of endophytism in the Arabidopsis root mycobiome.</title>
        <authorList>
            <person name="Mesny F."/>
            <person name="Miyauchi S."/>
            <person name="Thiergart T."/>
            <person name="Pickel B."/>
            <person name="Atanasova L."/>
            <person name="Karlsson M."/>
            <person name="Huettel B."/>
            <person name="Barry K.W."/>
            <person name="Haridas S."/>
            <person name="Chen C."/>
            <person name="Bauer D."/>
            <person name="Andreopoulos W."/>
            <person name="Pangilinan J."/>
            <person name="LaButti K."/>
            <person name="Riley R."/>
            <person name="Lipzen A."/>
            <person name="Clum A."/>
            <person name="Drula E."/>
            <person name="Henrissat B."/>
            <person name="Kohler A."/>
            <person name="Grigoriev I.V."/>
            <person name="Martin F.M."/>
            <person name="Hacquard S."/>
        </authorList>
    </citation>
    <scope>NUCLEOTIDE SEQUENCE</scope>
    <source>
        <strain evidence="2">MPI-CAGE-AT-0147</strain>
    </source>
</reference>
<gene>
    <name evidence="2" type="ORF">EDB81DRAFT_761611</name>
</gene>
<organism evidence="2 3">
    <name type="scientific">Dactylonectria macrodidyma</name>
    <dbReference type="NCBI Taxonomy" id="307937"/>
    <lineage>
        <taxon>Eukaryota</taxon>
        <taxon>Fungi</taxon>
        <taxon>Dikarya</taxon>
        <taxon>Ascomycota</taxon>
        <taxon>Pezizomycotina</taxon>
        <taxon>Sordariomycetes</taxon>
        <taxon>Hypocreomycetidae</taxon>
        <taxon>Hypocreales</taxon>
        <taxon>Nectriaceae</taxon>
        <taxon>Dactylonectria</taxon>
    </lineage>
</organism>
<proteinExistence type="predicted"/>
<keyword evidence="3" id="KW-1185">Reference proteome</keyword>
<evidence type="ECO:0000256" key="1">
    <source>
        <dbReference type="SAM" id="MobiDB-lite"/>
    </source>
</evidence>
<dbReference type="EMBL" id="JAGMUV010000012">
    <property type="protein sequence ID" value="KAH7137555.1"/>
    <property type="molecule type" value="Genomic_DNA"/>
</dbReference>
<protein>
    <submittedName>
        <fullName evidence="2">Uncharacterized protein</fullName>
    </submittedName>
</protein>
<feature type="compositionally biased region" description="Low complexity" evidence="1">
    <location>
        <begin position="23"/>
        <end position="36"/>
    </location>
</feature>
<feature type="compositionally biased region" description="Basic residues" evidence="1">
    <location>
        <begin position="1"/>
        <end position="10"/>
    </location>
</feature>
<name>A0A9P9J0D4_9HYPO</name>
<dbReference type="AlphaFoldDB" id="A0A9P9J0D4"/>
<evidence type="ECO:0000313" key="3">
    <source>
        <dbReference type="Proteomes" id="UP000738349"/>
    </source>
</evidence>
<comment type="caution">
    <text evidence="2">The sequence shown here is derived from an EMBL/GenBank/DDBJ whole genome shotgun (WGS) entry which is preliminary data.</text>
</comment>
<feature type="compositionally biased region" description="Low complexity" evidence="1">
    <location>
        <begin position="52"/>
        <end position="61"/>
    </location>
</feature>
<dbReference type="Proteomes" id="UP000738349">
    <property type="component" value="Unassembled WGS sequence"/>
</dbReference>
<sequence>MHAGRHKQRHEAHDDWSFGFRCPNAYSSPNSSNPESLIPTADTMISENTMGTPSSTPSSTPDYGAWAIASPSPTPTRTSSSESETPLPTSTNSSLSFVSPTLTLAPTTSLPTITSTGSAAHHNQAFLSIIMWPHKTSITR</sequence>